<evidence type="ECO:0000256" key="1">
    <source>
        <dbReference type="SAM" id="MobiDB-lite"/>
    </source>
</evidence>
<dbReference type="Proteomes" id="UP000285326">
    <property type="component" value="Unassembled WGS sequence"/>
</dbReference>
<comment type="caution">
    <text evidence="2">The sequence shown here is derived from an EMBL/GenBank/DDBJ whole genome shotgun (WGS) entry which is preliminary data.</text>
</comment>
<organism evidence="2 3">
    <name type="scientific">Golovinomyces cichoracearum</name>
    <dbReference type="NCBI Taxonomy" id="62708"/>
    <lineage>
        <taxon>Eukaryota</taxon>
        <taxon>Fungi</taxon>
        <taxon>Dikarya</taxon>
        <taxon>Ascomycota</taxon>
        <taxon>Pezizomycotina</taxon>
        <taxon>Leotiomycetes</taxon>
        <taxon>Erysiphales</taxon>
        <taxon>Erysiphaceae</taxon>
        <taxon>Golovinomyces</taxon>
    </lineage>
</organism>
<sequence length="101" mass="11147">MIPVSSQSSPVPSTETTLNQVLTPPLKAGTIFKKKGFSKRPSEGRFSLDQFIHLPKERPQSSKKSKSKAAPPADLESAFTKPDSLDIKDYLTEIQRSGKFI</sequence>
<dbReference type="AlphaFoldDB" id="A0A420IHB0"/>
<name>A0A420IHB0_9PEZI</name>
<evidence type="ECO:0000313" key="3">
    <source>
        <dbReference type="Proteomes" id="UP000285326"/>
    </source>
</evidence>
<evidence type="ECO:0000313" key="2">
    <source>
        <dbReference type="EMBL" id="RKF73934.1"/>
    </source>
</evidence>
<feature type="region of interest" description="Disordered" evidence="1">
    <location>
        <begin position="34"/>
        <end position="79"/>
    </location>
</feature>
<accession>A0A420IHB0</accession>
<gene>
    <name evidence="2" type="ORF">GcM1_242151</name>
</gene>
<proteinExistence type="predicted"/>
<reference evidence="2 3" key="1">
    <citation type="journal article" date="2018" name="BMC Genomics">
        <title>Comparative genome analyses reveal sequence features reflecting distinct modes of host-adaptation between dicot and monocot powdery mildew.</title>
        <authorList>
            <person name="Wu Y."/>
            <person name="Ma X."/>
            <person name="Pan Z."/>
            <person name="Kale S.D."/>
            <person name="Song Y."/>
            <person name="King H."/>
            <person name="Zhang Q."/>
            <person name="Presley C."/>
            <person name="Deng X."/>
            <person name="Wei C.I."/>
            <person name="Xiao S."/>
        </authorList>
    </citation>
    <scope>NUCLEOTIDE SEQUENCE [LARGE SCALE GENOMIC DNA]</scope>
    <source>
        <strain evidence="2">UMSG1</strain>
    </source>
</reference>
<dbReference type="EMBL" id="MCBS01024207">
    <property type="protein sequence ID" value="RKF73934.1"/>
    <property type="molecule type" value="Genomic_DNA"/>
</dbReference>
<protein>
    <submittedName>
        <fullName evidence="2">Uncharacterized protein</fullName>
    </submittedName>
</protein>